<feature type="transmembrane region" description="Helical" evidence="2">
    <location>
        <begin position="67"/>
        <end position="91"/>
    </location>
</feature>
<evidence type="ECO:0000256" key="2">
    <source>
        <dbReference type="SAM" id="Phobius"/>
    </source>
</evidence>
<feature type="compositionally biased region" description="Polar residues" evidence="1">
    <location>
        <begin position="1"/>
        <end position="16"/>
    </location>
</feature>
<evidence type="ECO:0000313" key="3">
    <source>
        <dbReference type="EMBL" id="KZT38728.1"/>
    </source>
</evidence>
<dbReference type="OrthoDB" id="5570013at2759"/>
<gene>
    <name evidence="3" type="ORF">SISSUDRAFT_1119449</name>
</gene>
<dbReference type="EMBL" id="KV428058">
    <property type="protein sequence ID" value="KZT38728.1"/>
    <property type="molecule type" value="Genomic_DNA"/>
</dbReference>
<reference evidence="3 4" key="1">
    <citation type="journal article" date="2016" name="Mol. Biol. Evol.">
        <title>Comparative Genomics of Early-Diverging Mushroom-Forming Fungi Provides Insights into the Origins of Lignocellulose Decay Capabilities.</title>
        <authorList>
            <person name="Nagy L.G."/>
            <person name="Riley R."/>
            <person name="Tritt A."/>
            <person name="Adam C."/>
            <person name="Daum C."/>
            <person name="Floudas D."/>
            <person name="Sun H."/>
            <person name="Yadav J.S."/>
            <person name="Pangilinan J."/>
            <person name="Larsson K.H."/>
            <person name="Matsuura K."/>
            <person name="Barry K."/>
            <person name="Labutti K."/>
            <person name="Kuo R."/>
            <person name="Ohm R.A."/>
            <person name="Bhattacharya S.S."/>
            <person name="Shirouzu T."/>
            <person name="Yoshinaga Y."/>
            <person name="Martin F.M."/>
            <person name="Grigoriev I.V."/>
            <person name="Hibbett D.S."/>
        </authorList>
    </citation>
    <scope>NUCLEOTIDE SEQUENCE [LARGE SCALE GENOMIC DNA]</scope>
    <source>
        <strain evidence="3 4">HHB10207 ss-3</strain>
    </source>
</reference>
<organism evidence="3 4">
    <name type="scientific">Sistotremastrum suecicum HHB10207 ss-3</name>
    <dbReference type="NCBI Taxonomy" id="1314776"/>
    <lineage>
        <taxon>Eukaryota</taxon>
        <taxon>Fungi</taxon>
        <taxon>Dikarya</taxon>
        <taxon>Basidiomycota</taxon>
        <taxon>Agaricomycotina</taxon>
        <taxon>Agaricomycetes</taxon>
        <taxon>Sistotremastrales</taxon>
        <taxon>Sistotremastraceae</taxon>
        <taxon>Sistotremastrum</taxon>
    </lineage>
</organism>
<proteinExistence type="predicted"/>
<sequence>MITNTSISKATSSPRTDNAELEAGTSRPADSEPPPAYVPPATEPLLRRDFYSDNANQDATRRSLTRFLLALLIALGILSLVGTITGVSVGLTRPRHGHWVVKEEEWFREEQRRLSETTCSTKWDAPLDLPGERRRPHQHIQATNLPNNFPPALPALPLPIFPDLSIARPAYHSSTSFIIPRNTPQVFVHSRGASSGNITVVTDPSIQDVVIEVEVFYDSPDLLSIVRVCPVQEEDREGLMIYSSVLPRGNVKKLPVFAVLARLPLGKLEEYNEEGLAHSGTFDFETDMPFFTHTIGPLLNDVTFRSLSLSTIEAPIHVESIYAERASIVTSNAPITGTFKSSKSLRLATQKAPIIINAILEGGASSPTALDVQTHQAPLAIATTLESPGSFSITSRTYNAPIQLTFPQSSSNVPDFHPSFVEAAPSNLRFDFTLHKSSSDVGPASFSGGSNAPDDDSNPGIGAHFSFNLKDGSKVDGMMAW</sequence>
<feature type="region of interest" description="Disordered" evidence="1">
    <location>
        <begin position="1"/>
        <end position="45"/>
    </location>
</feature>
<protein>
    <submittedName>
        <fullName evidence="3">Uncharacterized protein</fullName>
    </submittedName>
</protein>
<dbReference type="AlphaFoldDB" id="A0A166DNM5"/>
<keyword evidence="4" id="KW-1185">Reference proteome</keyword>
<feature type="compositionally biased region" description="Pro residues" evidence="1">
    <location>
        <begin position="31"/>
        <end position="42"/>
    </location>
</feature>
<accession>A0A166DNM5</accession>
<keyword evidence="2" id="KW-1133">Transmembrane helix</keyword>
<keyword evidence="2" id="KW-0812">Transmembrane</keyword>
<keyword evidence="2" id="KW-0472">Membrane</keyword>
<evidence type="ECO:0000256" key="1">
    <source>
        <dbReference type="SAM" id="MobiDB-lite"/>
    </source>
</evidence>
<evidence type="ECO:0000313" key="4">
    <source>
        <dbReference type="Proteomes" id="UP000076798"/>
    </source>
</evidence>
<name>A0A166DNM5_9AGAM</name>
<dbReference type="STRING" id="1314776.A0A166DNM5"/>
<dbReference type="Proteomes" id="UP000076798">
    <property type="component" value="Unassembled WGS sequence"/>
</dbReference>